<dbReference type="WBParaSite" id="L893_g23369.t1">
    <property type="protein sequence ID" value="L893_g23369.t1"/>
    <property type="gene ID" value="L893_g23369"/>
</dbReference>
<keyword evidence="1" id="KW-0812">Transmembrane</keyword>
<reference evidence="3" key="1">
    <citation type="submission" date="2016-11" db="UniProtKB">
        <authorList>
            <consortium name="WormBaseParasite"/>
        </authorList>
    </citation>
    <scope>IDENTIFICATION</scope>
</reference>
<keyword evidence="1" id="KW-0472">Membrane</keyword>
<proteinExistence type="predicted"/>
<evidence type="ECO:0000256" key="1">
    <source>
        <dbReference type="SAM" id="Phobius"/>
    </source>
</evidence>
<name>A0A1I7Z6C5_9BILA</name>
<protein>
    <submittedName>
        <fullName evidence="3">Neur_chan_memb domain-containing protein</fullName>
    </submittedName>
</protein>
<sequence>MCHNINAHNQTVRSSVSQLPQLCDSQMDALWNFFLILLMIASVVLLIIEYLDEHKANMVARTGARVHNYKKRPIHKK</sequence>
<evidence type="ECO:0000313" key="3">
    <source>
        <dbReference type="WBParaSite" id="L893_g23369.t1"/>
    </source>
</evidence>
<dbReference type="Proteomes" id="UP000095287">
    <property type="component" value="Unplaced"/>
</dbReference>
<accession>A0A1I7Z6C5</accession>
<dbReference type="AlphaFoldDB" id="A0A1I7Z6C5"/>
<evidence type="ECO:0000313" key="2">
    <source>
        <dbReference type="Proteomes" id="UP000095287"/>
    </source>
</evidence>
<organism evidence="2 3">
    <name type="scientific">Steinernema glaseri</name>
    <dbReference type="NCBI Taxonomy" id="37863"/>
    <lineage>
        <taxon>Eukaryota</taxon>
        <taxon>Metazoa</taxon>
        <taxon>Ecdysozoa</taxon>
        <taxon>Nematoda</taxon>
        <taxon>Chromadorea</taxon>
        <taxon>Rhabditida</taxon>
        <taxon>Tylenchina</taxon>
        <taxon>Panagrolaimomorpha</taxon>
        <taxon>Strongyloidoidea</taxon>
        <taxon>Steinernematidae</taxon>
        <taxon>Steinernema</taxon>
    </lineage>
</organism>
<feature type="transmembrane region" description="Helical" evidence="1">
    <location>
        <begin position="29"/>
        <end position="51"/>
    </location>
</feature>
<keyword evidence="1" id="KW-1133">Transmembrane helix</keyword>
<keyword evidence="2" id="KW-1185">Reference proteome</keyword>